<feature type="transmembrane region" description="Helical" evidence="1">
    <location>
        <begin position="254"/>
        <end position="273"/>
    </location>
</feature>
<dbReference type="OrthoDB" id="10489708at2759"/>
<feature type="transmembrane region" description="Helical" evidence="1">
    <location>
        <begin position="125"/>
        <end position="149"/>
    </location>
</feature>
<feature type="transmembrane region" description="Helical" evidence="1">
    <location>
        <begin position="199"/>
        <end position="219"/>
    </location>
</feature>
<keyword evidence="1" id="KW-1133">Transmembrane helix</keyword>
<dbReference type="EMBL" id="MCFG01000221">
    <property type="protein sequence ID" value="ORX78152.1"/>
    <property type="molecule type" value="Genomic_DNA"/>
</dbReference>
<accession>A0A1Y1WXI4</accession>
<keyword evidence="1" id="KW-0472">Membrane</keyword>
<feature type="transmembrane region" description="Helical" evidence="1">
    <location>
        <begin position="94"/>
        <end position="113"/>
    </location>
</feature>
<evidence type="ECO:0000256" key="1">
    <source>
        <dbReference type="SAM" id="Phobius"/>
    </source>
</evidence>
<dbReference type="Proteomes" id="UP000193944">
    <property type="component" value="Unassembled WGS sequence"/>
</dbReference>
<reference evidence="2 3" key="2">
    <citation type="submission" date="2016-08" db="EMBL/GenBank/DDBJ databases">
        <title>Pervasive Adenine N6-methylation of Active Genes in Fungi.</title>
        <authorList>
            <consortium name="DOE Joint Genome Institute"/>
            <person name="Mondo S.J."/>
            <person name="Dannebaum R.O."/>
            <person name="Kuo R.C."/>
            <person name="Labutti K."/>
            <person name="Haridas S."/>
            <person name="Kuo A."/>
            <person name="Salamov A."/>
            <person name="Ahrendt S.R."/>
            <person name="Lipzen A."/>
            <person name="Sullivan W."/>
            <person name="Andreopoulos W.B."/>
            <person name="Clum A."/>
            <person name="Lindquist E."/>
            <person name="Daum C."/>
            <person name="Ramamoorthy G.K."/>
            <person name="Gryganskyi A."/>
            <person name="Culley D."/>
            <person name="Magnuson J.K."/>
            <person name="James T.Y."/>
            <person name="O'Malley M.A."/>
            <person name="Stajich J.E."/>
            <person name="Spatafora J.W."/>
            <person name="Visel A."/>
            <person name="Grigoriev I.V."/>
        </authorList>
    </citation>
    <scope>NUCLEOTIDE SEQUENCE [LARGE SCALE GENOMIC DNA]</scope>
    <source>
        <strain evidence="2 3">S4</strain>
    </source>
</reference>
<proteinExistence type="predicted"/>
<comment type="caution">
    <text evidence="2">The sequence shown here is derived from an EMBL/GenBank/DDBJ whole genome shotgun (WGS) entry which is preliminary data.</text>
</comment>
<gene>
    <name evidence="2" type="ORF">BCR32DRAFT_282564</name>
</gene>
<sequence length="346" mass="41541">MDPNDDVILEEEEVQNENDNIIIYPPILNRVEKFIFPLYTRFVKRLPFNNYVLFIFKIIEDLQWLIFSLRENWFNDLNYFFYDVLKNLPSKPRLLQILNLLYMMYIFSSNNIFNNNIKEIMGSSVEYIILAVISFINLILHTIFGYIFAKYFVNLFILNKNIIISRGSTSIMEKQFFIKLLMLLDIDLFKYILTKTESMIIAIVLLYYILYSYLDYFPYFKPQMNYFSICFIACALYQVIISLIFISVGFNNKIAWIICLSSSLIILPIAWFYSKYKFNKLINTLYNNIRERKILQKKKINPDYINKLDNSELIEAMEDIIIKSMPKIKKNMFKKEHHCEIACRYI</sequence>
<evidence type="ECO:0000313" key="3">
    <source>
        <dbReference type="Proteomes" id="UP000193944"/>
    </source>
</evidence>
<reference evidence="2 3" key="1">
    <citation type="submission" date="2016-08" db="EMBL/GenBank/DDBJ databases">
        <title>A Parts List for Fungal Cellulosomes Revealed by Comparative Genomics.</title>
        <authorList>
            <consortium name="DOE Joint Genome Institute"/>
            <person name="Haitjema C.H."/>
            <person name="Gilmore S.P."/>
            <person name="Henske J.K."/>
            <person name="Solomon K.V."/>
            <person name="De Groot R."/>
            <person name="Kuo A."/>
            <person name="Mondo S.J."/>
            <person name="Salamov A.A."/>
            <person name="Labutti K."/>
            <person name="Zhao Z."/>
            <person name="Chiniquy J."/>
            <person name="Barry K."/>
            <person name="Brewer H.M."/>
            <person name="Purvine S.O."/>
            <person name="Wright A.T."/>
            <person name="Boxma B."/>
            <person name="Van Alen T."/>
            <person name="Hackstein J.H."/>
            <person name="Baker S.E."/>
            <person name="Grigoriev I.V."/>
            <person name="O'Malley M.A."/>
        </authorList>
    </citation>
    <scope>NUCLEOTIDE SEQUENCE [LARGE SCALE GENOMIC DNA]</scope>
    <source>
        <strain evidence="2 3">S4</strain>
    </source>
</reference>
<feature type="transmembrane region" description="Helical" evidence="1">
    <location>
        <begin position="226"/>
        <end position="248"/>
    </location>
</feature>
<evidence type="ECO:0000313" key="2">
    <source>
        <dbReference type="EMBL" id="ORX78152.1"/>
    </source>
</evidence>
<dbReference type="AlphaFoldDB" id="A0A1Y1WXI4"/>
<organism evidence="2 3">
    <name type="scientific">Anaeromyces robustus</name>
    <dbReference type="NCBI Taxonomy" id="1754192"/>
    <lineage>
        <taxon>Eukaryota</taxon>
        <taxon>Fungi</taxon>
        <taxon>Fungi incertae sedis</taxon>
        <taxon>Chytridiomycota</taxon>
        <taxon>Chytridiomycota incertae sedis</taxon>
        <taxon>Neocallimastigomycetes</taxon>
        <taxon>Neocallimastigales</taxon>
        <taxon>Neocallimastigaceae</taxon>
        <taxon>Anaeromyces</taxon>
    </lineage>
</organism>
<protein>
    <submittedName>
        <fullName evidence="2">Uncharacterized protein</fullName>
    </submittedName>
</protein>
<dbReference type="STRING" id="1754192.A0A1Y1WXI4"/>
<keyword evidence="3" id="KW-1185">Reference proteome</keyword>
<keyword evidence="1" id="KW-0812">Transmembrane</keyword>
<name>A0A1Y1WXI4_9FUNG</name>